<comment type="catalytic activity">
    <reaction evidence="12">
        <text>a hydroperoxide + [thioredoxin]-dithiol = an alcohol + [thioredoxin]-disulfide + H2O</text>
        <dbReference type="Rhea" id="RHEA:62620"/>
        <dbReference type="Rhea" id="RHEA-COMP:10698"/>
        <dbReference type="Rhea" id="RHEA-COMP:10700"/>
        <dbReference type="ChEBI" id="CHEBI:15377"/>
        <dbReference type="ChEBI" id="CHEBI:29950"/>
        <dbReference type="ChEBI" id="CHEBI:30879"/>
        <dbReference type="ChEBI" id="CHEBI:35924"/>
        <dbReference type="ChEBI" id="CHEBI:50058"/>
        <dbReference type="EC" id="1.11.1.24"/>
    </reaction>
</comment>
<dbReference type="FunFam" id="3.40.30.10:FF:000007">
    <property type="entry name" value="Thioredoxin-dependent thiol peroxidase"/>
    <property type="match status" value="1"/>
</dbReference>
<dbReference type="GO" id="GO:0005737">
    <property type="term" value="C:cytoplasm"/>
    <property type="evidence" value="ECO:0007669"/>
    <property type="project" value="TreeGrafter"/>
</dbReference>
<feature type="compositionally biased region" description="Low complexity" evidence="13">
    <location>
        <begin position="1"/>
        <end position="18"/>
    </location>
</feature>
<feature type="region of interest" description="Disordered" evidence="13">
    <location>
        <begin position="1"/>
        <end position="23"/>
    </location>
</feature>
<evidence type="ECO:0000313" key="16">
    <source>
        <dbReference type="Proteomes" id="UP000597507"/>
    </source>
</evidence>
<evidence type="ECO:0000256" key="2">
    <source>
        <dbReference type="ARBA" id="ARBA00011245"/>
    </source>
</evidence>
<dbReference type="AlphaFoldDB" id="A0A8J2ZFB2"/>
<name>A0A8J2ZFB2_9PROT</name>
<dbReference type="Proteomes" id="UP000597507">
    <property type="component" value="Unassembled WGS sequence"/>
</dbReference>
<dbReference type="GO" id="GO:0045454">
    <property type="term" value="P:cell redox homeostasis"/>
    <property type="evidence" value="ECO:0007669"/>
    <property type="project" value="TreeGrafter"/>
</dbReference>
<dbReference type="InterPro" id="IPR013766">
    <property type="entry name" value="Thioredoxin_domain"/>
</dbReference>
<comment type="caution">
    <text evidence="15">The sequence shown here is derived from an EMBL/GenBank/DDBJ whole genome shotgun (WGS) entry which is preliminary data.</text>
</comment>
<evidence type="ECO:0000256" key="4">
    <source>
        <dbReference type="ARBA" id="ARBA00022559"/>
    </source>
</evidence>
<dbReference type="InterPro" id="IPR000866">
    <property type="entry name" value="AhpC/TSA"/>
</dbReference>
<comment type="similarity">
    <text evidence="10">Belongs to the peroxiredoxin family. BCP/PrxQ subfamily.</text>
</comment>
<keyword evidence="8" id="KW-0676">Redox-active center</keyword>
<dbReference type="SUPFAM" id="SSF52833">
    <property type="entry name" value="Thioredoxin-like"/>
    <property type="match status" value="1"/>
</dbReference>
<dbReference type="GO" id="GO:0034599">
    <property type="term" value="P:cellular response to oxidative stress"/>
    <property type="evidence" value="ECO:0007669"/>
    <property type="project" value="TreeGrafter"/>
</dbReference>
<evidence type="ECO:0000256" key="1">
    <source>
        <dbReference type="ARBA" id="ARBA00003330"/>
    </source>
</evidence>
<evidence type="ECO:0000256" key="5">
    <source>
        <dbReference type="ARBA" id="ARBA00022862"/>
    </source>
</evidence>
<evidence type="ECO:0000256" key="10">
    <source>
        <dbReference type="ARBA" id="ARBA00038489"/>
    </source>
</evidence>
<proteinExistence type="inferred from homology"/>
<keyword evidence="16" id="KW-1185">Reference proteome</keyword>
<dbReference type="InterPro" id="IPR050924">
    <property type="entry name" value="Peroxiredoxin_BCP/PrxQ"/>
</dbReference>
<dbReference type="Pfam" id="PF00578">
    <property type="entry name" value="AhpC-TSA"/>
    <property type="match status" value="1"/>
</dbReference>
<dbReference type="PROSITE" id="PS51352">
    <property type="entry name" value="THIOREDOXIN_2"/>
    <property type="match status" value="1"/>
</dbReference>
<dbReference type="InterPro" id="IPR036249">
    <property type="entry name" value="Thioredoxin-like_sf"/>
</dbReference>
<evidence type="ECO:0000256" key="11">
    <source>
        <dbReference type="ARBA" id="ARBA00042639"/>
    </source>
</evidence>
<evidence type="ECO:0000256" key="8">
    <source>
        <dbReference type="ARBA" id="ARBA00023284"/>
    </source>
</evidence>
<keyword evidence="7" id="KW-1015">Disulfide bond</keyword>
<keyword evidence="5" id="KW-0049">Antioxidant</keyword>
<keyword evidence="4" id="KW-0575">Peroxidase</keyword>
<protein>
    <recommendedName>
        <fullName evidence="3">thioredoxin-dependent peroxiredoxin</fullName>
        <ecNumber evidence="3">1.11.1.24</ecNumber>
    </recommendedName>
    <alternativeName>
        <fullName evidence="9">Thioredoxin peroxidase</fullName>
    </alternativeName>
    <alternativeName>
        <fullName evidence="11">Thioredoxin-dependent peroxiredoxin Bcp</fullName>
    </alternativeName>
</protein>
<gene>
    <name evidence="15" type="ORF">GCM10010964_40180</name>
</gene>
<feature type="domain" description="Thioredoxin" evidence="14">
    <location>
        <begin position="11"/>
        <end position="164"/>
    </location>
</feature>
<dbReference type="PANTHER" id="PTHR42801:SF4">
    <property type="entry name" value="AHPC_TSA FAMILY PROTEIN"/>
    <property type="match status" value="1"/>
</dbReference>
<keyword evidence="6" id="KW-0560">Oxidoreductase</keyword>
<dbReference type="CDD" id="cd03017">
    <property type="entry name" value="PRX_BCP"/>
    <property type="match status" value="1"/>
</dbReference>
<evidence type="ECO:0000256" key="7">
    <source>
        <dbReference type="ARBA" id="ARBA00023157"/>
    </source>
</evidence>
<accession>A0A8J2ZFB2</accession>
<reference evidence="15 16" key="1">
    <citation type="journal article" date="2014" name="Int. J. Syst. Evol. Microbiol.">
        <title>Complete genome sequence of Corynebacterium casei LMG S-19264T (=DSM 44701T), isolated from a smear-ripened cheese.</title>
        <authorList>
            <consortium name="US DOE Joint Genome Institute (JGI-PGF)"/>
            <person name="Walter F."/>
            <person name="Albersmeier A."/>
            <person name="Kalinowski J."/>
            <person name="Ruckert C."/>
        </authorList>
    </citation>
    <scope>NUCLEOTIDE SEQUENCE [LARGE SCALE GENOMIC DNA]</scope>
    <source>
        <strain evidence="15 16">CGMCC 1.16330</strain>
    </source>
</reference>
<dbReference type="RefSeq" id="WP_188903519.1">
    <property type="nucleotide sequence ID" value="NZ_BMKS01000018.1"/>
</dbReference>
<evidence type="ECO:0000256" key="13">
    <source>
        <dbReference type="SAM" id="MobiDB-lite"/>
    </source>
</evidence>
<dbReference type="GO" id="GO:0008379">
    <property type="term" value="F:thioredoxin peroxidase activity"/>
    <property type="evidence" value="ECO:0007669"/>
    <property type="project" value="TreeGrafter"/>
</dbReference>
<evidence type="ECO:0000256" key="3">
    <source>
        <dbReference type="ARBA" id="ARBA00013017"/>
    </source>
</evidence>
<dbReference type="EC" id="1.11.1.24" evidence="3"/>
<evidence type="ECO:0000256" key="6">
    <source>
        <dbReference type="ARBA" id="ARBA00023002"/>
    </source>
</evidence>
<evidence type="ECO:0000256" key="9">
    <source>
        <dbReference type="ARBA" id="ARBA00032824"/>
    </source>
</evidence>
<dbReference type="PANTHER" id="PTHR42801">
    <property type="entry name" value="THIOREDOXIN-DEPENDENT PEROXIDE REDUCTASE"/>
    <property type="match status" value="1"/>
</dbReference>
<dbReference type="Gene3D" id="3.40.30.10">
    <property type="entry name" value="Glutaredoxin"/>
    <property type="match status" value="1"/>
</dbReference>
<evidence type="ECO:0000313" key="15">
    <source>
        <dbReference type="EMBL" id="GGG48768.1"/>
    </source>
</evidence>
<sequence length="164" mass="17468">MSATTTAGTTPAEGQPAPDFRLPATGGREVSLAAMRGRPFVLYFYPKADTPGCTREACGFQEALPALGKLGIEVIGVSPDGLPALEKFARKYGLQFPLASDADHKVAQAYGVWVEKSMYGRTYMGMERSTFLVGPDGRIARAWHKVKVPGHVAAVAEAARALAQ</sequence>
<evidence type="ECO:0000259" key="14">
    <source>
        <dbReference type="PROSITE" id="PS51352"/>
    </source>
</evidence>
<evidence type="ECO:0000256" key="12">
    <source>
        <dbReference type="ARBA" id="ARBA00049091"/>
    </source>
</evidence>
<comment type="subunit">
    <text evidence="2">Monomer.</text>
</comment>
<dbReference type="EMBL" id="BMKS01000018">
    <property type="protein sequence ID" value="GGG48768.1"/>
    <property type="molecule type" value="Genomic_DNA"/>
</dbReference>
<comment type="function">
    <text evidence="1">Thiol-specific peroxidase that catalyzes the reduction of hydrogen peroxide and organic hydroperoxides to water and alcohols, respectively. Plays a role in cell protection against oxidative stress by detoxifying peroxides and as sensor of hydrogen peroxide-mediated signaling events.</text>
</comment>
<organism evidence="15 16">
    <name type="scientific">Caldovatus sediminis</name>
    <dbReference type="NCBI Taxonomy" id="2041189"/>
    <lineage>
        <taxon>Bacteria</taxon>
        <taxon>Pseudomonadati</taxon>
        <taxon>Pseudomonadota</taxon>
        <taxon>Alphaproteobacteria</taxon>
        <taxon>Acetobacterales</taxon>
        <taxon>Roseomonadaceae</taxon>
        <taxon>Caldovatus</taxon>
    </lineage>
</organism>